<dbReference type="Gene3D" id="1.50.40.10">
    <property type="entry name" value="Mitochondrial carrier domain"/>
    <property type="match status" value="1"/>
</dbReference>
<keyword evidence="7" id="KW-1133">Transmembrane helix</keyword>
<dbReference type="PRINTS" id="PR00926">
    <property type="entry name" value="MITOCARRIER"/>
</dbReference>
<evidence type="ECO:0000256" key="7">
    <source>
        <dbReference type="ARBA" id="ARBA00022989"/>
    </source>
</evidence>
<evidence type="ECO:0000256" key="5">
    <source>
        <dbReference type="ARBA" id="ARBA00022737"/>
    </source>
</evidence>
<name>A0A1B7SJL1_9ASCO</name>
<dbReference type="InterPro" id="IPR018108">
    <property type="entry name" value="MCP_transmembrane"/>
</dbReference>
<gene>
    <name evidence="11" type="ORF">OGATHE_006812</name>
</gene>
<organism evidence="11 12">
    <name type="scientific">Ogataea polymorpha</name>
    <dbReference type="NCBI Taxonomy" id="460523"/>
    <lineage>
        <taxon>Eukaryota</taxon>
        <taxon>Fungi</taxon>
        <taxon>Dikarya</taxon>
        <taxon>Ascomycota</taxon>
        <taxon>Saccharomycotina</taxon>
        <taxon>Pichiomycetes</taxon>
        <taxon>Pichiales</taxon>
        <taxon>Pichiaceae</taxon>
        <taxon>Ogataea</taxon>
    </lineage>
</organism>
<evidence type="ECO:0000256" key="8">
    <source>
        <dbReference type="ARBA" id="ARBA00023128"/>
    </source>
</evidence>
<keyword evidence="6" id="KW-0999">Mitochondrion inner membrane</keyword>
<evidence type="ECO:0000256" key="10">
    <source>
        <dbReference type="RuleBase" id="RU000488"/>
    </source>
</evidence>
<keyword evidence="4 10" id="KW-0812">Transmembrane</keyword>
<keyword evidence="12" id="KW-1185">Reference proteome</keyword>
<keyword evidence="8" id="KW-0496">Mitochondrion</keyword>
<dbReference type="InterPro" id="IPR023395">
    <property type="entry name" value="MCP_dom_sf"/>
</dbReference>
<dbReference type="Proteomes" id="UP000788993">
    <property type="component" value="Unassembled WGS sequence"/>
</dbReference>
<evidence type="ECO:0000313" key="12">
    <source>
        <dbReference type="Proteomes" id="UP000788993"/>
    </source>
</evidence>
<keyword evidence="5" id="KW-0677">Repeat</keyword>
<reference evidence="11" key="2">
    <citation type="submission" date="2021-01" db="EMBL/GenBank/DDBJ databases">
        <authorList>
            <person name="Schikora-Tamarit M.A."/>
        </authorList>
    </citation>
    <scope>NUCLEOTIDE SEQUENCE</scope>
    <source>
        <strain evidence="11">NCAIM Y.01608</strain>
    </source>
</reference>
<sequence length="287" mass="30717">MEVCITTQSIDNGVGAASMFACLFTHPLDLAKVRLQTAKVPGDSLVSLAYKIVKTEGVLAAYAGLSASLLRQATYSTARFGVYEKLKGIMTDPTKGQASTFQLLAASMIAGAVGGVVGNPADVVNIRMQNDNSLPESQRRHYKHALDGLLKITREENITALFRGLGPNLARGILMTASQVVSYDVAKKLLVENLSMDPKTKATHFSASLIAGLVATTVCSPADVLKTRIMNSSGTGQSSFGILKDAISREGLGFMFRGWTPAFIRLGPHTILTFIALEELRRLKIGL</sequence>
<dbReference type="PROSITE" id="PS50920">
    <property type="entry name" value="SOLCAR"/>
    <property type="match status" value="3"/>
</dbReference>
<dbReference type="RefSeq" id="XP_018211573.1">
    <property type="nucleotide sequence ID" value="XM_018354279.1"/>
</dbReference>
<dbReference type="GO" id="GO:0005743">
    <property type="term" value="C:mitochondrial inner membrane"/>
    <property type="evidence" value="ECO:0007669"/>
    <property type="project" value="UniProtKB-SubCell"/>
</dbReference>
<protein>
    <submittedName>
        <fullName evidence="11">Uncharacterized protein</fullName>
    </submittedName>
</protein>
<dbReference type="Pfam" id="PF00153">
    <property type="entry name" value="Mito_carr"/>
    <property type="match status" value="3"/>
</dbReference>
<dbReference type="InterPro" id="IPR050391">
    <property type="entry name" value="Mito_Metabolite_Transporter"/>
</dbReference>
<dbReference type="AlphaFoldDB" id="A0A1B7SJL1"/>
<proteinExistence type="inferred from homology"/>
<evidence type="ECO:0000256" key="6">
    <source>
        <dbReference type="ARBA" id="ARBA00022792"/>
    </source>
</evidence>
<comment type="caution">
    <text evidence="11">The sequence shown here is derived from an EMBL/GenBank/DDBJ whole genome shotgun (WGS) entry which is preliminary data.</text>
</comment>
<accession>A0A1B7SJL1</accession>
<dbReference type="EMBL" id="JAEUBD010001609">
    <property type="protein sequence ID" value="KAH3658654.1"/>
    <property type="molecule type" value="Genomic_DNA"/>
</dbReference>
<reference evidence="11" key="1">
    <citation type="journal article" date="2021" name="Open Biol.">
        <title>Shared evolutionary footprints suggest mitochondrial oxidative damage underlies multiple complex I losses in fungi.</title>
        <authorList>
            <person name="Schikora-Tamarit M.A."/>
            <person name="Marcet-Houben M."/>
            <person name="Nosek J."/>
            <person name="Gabaldon T."/>
        </authorList>
    </citation>
    <scope>NUCLEOTIDE SEQUENCE</scope>
    <source>
        <strain evidence="11">NCAIM Y.01608</strain>
    </source>
</reference>
<dbReference type="GO" id="GO:0005310">
    <property type="term" value="F:dicarboxylic acid transmembrane transporter activity"/>
    <property type="evidence" value="ECO:0007669"/>
    <property type="project" value="EnsemblFungi"/>
</dbReference>
<evidence type="ECO:0000256" key="1">
    <source>
        <dbReference type="ARBA" id="ARBA00004448"/>
    </source>
</evidence>
<keyword evidence="3 10" id="KW-0813">Transport</keyword>
<dbReference type="OrthoDB" id="448427at2759"/>
<evidence type="ECO:0000256" key="9">
    <source>
        <dbReference type="ARBA" id="ARBA00023136"/>
    </source>
</evidence>
<evidence type="ECO:0000313" key="11">
    <source>
        <dbReference type="EMBL" id="KAH3658654.1"/>
    </source>
</evidence>
<comment type="similarity">
    <text evidence="2 10">Belongs to the mitochondrial carrier (TC 2.A.29) family.</text>
</comment>
<dbReference type="PANTHER" id="PTHR45618">
    <property type="entry name" value="MITOCHONDRIAL DICARBOXYLATE CARRIER-RELATED"/>
    <property type="match status" value="1"/>
</dbReference>
<evidence type="ECO:0000256" key="4">
    <source>
        <dbReference type="ARBA" id="ARBA00022692"/>
    </source>
</evidence>
<dbReference type="InterPro" id="IPR002067">
    <property type="entry name" value="MCP"/>
</dbReference>
<comment type="subcellular location">
    <subcellularLocation>
        <location evidence="1">Mitochondrion inner membrane</location>
        <topology evidence="1">Multi-pass membrane protein</topology>
    </subcellularLocation>
</comment>
<keyword evidence="9" id="KW-0472">Membrane</keyword>
<dbReference type="SUPFAM" id="SSF103506">
    <property type="entry name" value="Mitochondrial carrier"/>
    <property type="match status" value="1"/>
</dbReference>
<evidence type="ECO:0000256" key="3">
    <source>
        <dbReference type="ARBA" id="ARBA00022448"/>
    </source>
</evidence>
<evidence type="ECO:0000256" key="2">
    <source>
        <dbReference type="ARBA" id="ARBA00006375"/>
    </source>
</evidence>